<feature type="domain" description="Rieske" evidence="15">
    <location>
        <begin position="1190"/>
        <end position="1300"/>
    </location>
</feature>
<evidence type="ECO:0000256" key="12">
    <source>
        <dbReference type="ARBA" id="ARBA00023014"/>
    </source>
</evidence>
<dbReference type="EnsemblPlants" id="ORUFI03G39660.1">
    <property type="protein sequence ID" value="ORUFI03G39660.1"/>
    <property type="gene ID" value="ORUFI03G39660"/>
</dbReference>
<dbReference type="PANTHER" id="PTHR21266">
    <property type="entry name" value="IRON-SULFUR DOMAIN CONTAINING PROTEIN"/>
    <property type="match status" value="1"/>
</dbReference>
<evidence type="ECO:0000256" key="3">
    <source>
        <dbReference type="ARBA" id="ARBA00022528"/>
    </source>
</evidence>
<dbReference type="SUPFAM" id="SSF55961">
    <property type="entry name" value="Bet v1-like"/>
    <property type="match status" value="3"/>
</dbReference>
<dbReference type="HOGENOM" id="CLU_003927_4_1_1"/>
<reference evidence="16" key="2">
    <citation type="submission" date="2015-06" db="UniProtKB">
        <authorList>
            <consortium name="EnsemblPlants"/>
        </authorList>
    </citation>
    <scope>IDENTIFICATION</scope>
</reference>
<dbReference type="Proteomes" id="UP000008022">
    <property type="component" value="Unassembled WGS sequence"/>
</dbReference>
<evidence type="ECO:0000256" key="13">
    <source>
        <dbReference type="ARBA" id="ARBA00023136"/>
    </source>
</evidence>
<dbReference type="STRING" id="4529.A0A0E0P2T0"/>
<dbReference type="CDD" id="cd03480">
    <property type="entry name" value="Rieske_RO_Alpha_PaO"/>
    <property type="match status" value="2"/>
</dbReference>
<keyword evidence="11" id="KW-0408">Iron</keyword>
<dbReference type="GO" id="GO:0016020">
    <property type="term" value="C:membrane"/>
    <property type="evidence" value="ECO:0007669"/>
    <property type="project" value="UniProtKB-SubCell"/>
</dbReference>
<dbReference type="InterPro" id="IPR017941">
    <property type="entry name" value="Rieske_2Fe-2S"/>
</dbReference>
<evidence type="ECO:0000256" key="1">
    <source>
        <dbReference type="ARBA" id="ARBA00004229"/>
    </source>
</evidence>
<dbReference type="InterPro" id="IPR013626">
    <property type="entry name" value="PaO"/>
</dbReference>
<evidence type="ECO:0000256" key="7">
    <source>
        <dbReference type="ARBA" id="ARBA00022723"/>
    </source>
</evidence>
<organism evidence="16 17">
    <name type="scientific">Oryza rufipogon</name>
    <name type="common">Brownbeard rice</name>
    <name type="synonym">Asian wild rice</name>
    <dbReference type="NCBI Taxonomy" id="4529"/>
    <lineage>
        <taxon>Eukaryota</taxon>
        <taxon>Viridiplantae</taxon>
        <taxon>Streptophyta</taxon>
        <taxon>Embryophyta</taxon>
        <taxon>Tracheophyta</taxon>
        <taxon>Spermatophyta</taxon>
        <taxon>Magnoliopsida</taxon>
        <taxon>Liliopsida</taxon>
        <taxon>Poales</taxon>
        <taxon>Poaceae</taxon>
        <taxon>BOP clade</taxon>
        <taxon>Oryzoideae</taxon>
        <taxon>Oryzeae</taxon>
        <taxon>Oryzinae</taxon>
        <taxon>Oryza</taxon>
    </lineage>
</organism>
<dbReference type="InterPro" id="IPR050584">
    <property type="entry name" value="Cholesterol_7-desaturase"/>
</dbReference>
<evidence type="ECO:0000256" key="9">
    <source>
        <dbReference type="ARBA" id="ARBA00022989"/>
    </source>
</evidence>
<dbReference type="PANTHER" id="PTHR21266:SF32">
    <property type="entry name" value="CHOLESTEROL 7-DESATURASE NVD"/>
    <property type="match status" value="1"/>
</dbReference>
<evidence type="ECO:0000313" key="17">
    <source>
        <dbReference type="Proteomes" id="UP000008022"/>
    </source>
</evidence>
<feature type="domain" description="Rieske" evidence="15">
    <location>
        <begin position="98"/>
        <end position="207"/>
    </location>
</feature>
<keyword evidence="9" id="KW-1133">Transmembrane helix</keyword>
<dbReference type="Gene3D" id="3.90.380.10">
    <property type="entry name" value="Naphthalene 1,2-dioxygenase Alpha Subunit, Chain A, domain 1"/>
    <property type="match status" value="2"/>
</dbReference>
<evidence type="ECO:0000256" key="6">
    <source>
        <dbReference type="ARBA" id="ARBA00022714"/>
    </source>
</evidence>
<dbReference type="GO" id="GO:0051537">
    <property type="term" value="F:2 iron, 2 sulfur cluster binding"/>
    <property type="evidence" value="ECO:0007669"/>
    <property type="project" value="UniProtKB-KW"/>
</dbReference>
<keyword evidence="6" id="KW-0001">2Fe-2S</keyword>
<evidence type="ECO:0000256" key="4">
    <source>
        <dbReference type="ARBA" id="ARBA00022640"/>
    </source>
</evidence>
<dbReference type="Gramene" id="ORUFI03G39660.1">
    <property type="protein sequence ID" value="ORUFI03G39660.1"/>
    <property type="gene ID" value="ORUFI03G39660"/>
</dbReference>
<feature type="region of interest" description="Disordered" evidence="14">
    <location>
        <begin position="616"/>
        <end position="659"/>
    </location>
</feature>
<evidence type="ECO:0000259" key="15">
    <source>
        <dbReference type="PROSITE" id="PS51296"/>
    </source>
</evidence>
<comment type="subcellular location">
    <subcellularLocation>
        <location evidence="2">Membrane</location>
    </subcellularLocation>
    <subcellularLocation>
        <location evidence="1">Plastid</location>
        <location evidence="1">Chloroplast</location>
    </subcellularLocation>
</comment>
<evidence type="ECO:0000313" key="16">
    <source>
        <dbReference type="EnsemblPlants" id="ORUFI03G39660.1"/>
    </source>
</evidence>
<keyword evidence="10" id="KW-0560">Oxidoreductase</keyword>
<sequence>MRPGNQRVLSMAPLSLLLRSGARPASLPLRVDGAASQRIASLAAPPRRPWIGRGVALRLPTSVSAVSAAETETETPPVAEEVRAPAAGEERFDWLDQWYPVAPVCDLDPRKPHGKMVLGLRVVAWFDGGGEWRVVDDACPHRLAPLSEGRVDGKGRLQCAYHGWCFDGHGSCQFIPQAPALGPPVHKNSKACVASYPSVVQNNILWFYPRTEPEYRDVLQRKRPPYFPDLDDPSFNTVFGVRDFPYGYRNAQAILLRNGHIGMQLDILCRGSIAMQNLMDPAHVPYAHKGLFPQFQDKEDPGRYNIHLLSTVEFDQERGGPVKMKIEEANIDGFLSIQGENWGHFRFIAPCTINRSELPLETLAHFDQEKQQQQPQGMLVFLCIPVAPGRSRVIWAFPQSVSAWPDKFIPRWLHHMVTNTVLDSDLYLLHIEERNFAAVGVDKWQKACYVPTSSDNMIITFRNWFRKYCKHQVGWATPMVNQLPTTPTKDQLMERYWSHVMQCTSCSAALKWMRAMEVALQVASVAVVGFLTAGKGTTVVTSAVQRAAVVAAAALCFAASRWLANFIEKSFYFQDYVHAYNAMAPVSLPLLSRARPPLLLRDAGVKLSTVRLPPPWRQQWKHTSGERRRRLSMPASAVAAETPPPHARAEEEEEAAPAVGGGEEGRFEWLDQWYPVAPVCDLDPRKPHGKMVMGLRGRVDGKGRLQCAYHGWCFDGHGSCQFIPQAPALGPPVHKNSKACVASYPSVVQNNILWFYPRSEPDKACVASYPSVVQNNILWFYPRSEPEYKEILQRKRPPYFPDLDDPSFNTVFGVRDLFYGTKKIQADMFIIYHDMISFNSSVYCTHEHATELCSTVHLLSTVESDQEGGYPVKIRTEQAKIDGFLSVQEDDVCYMKFDAPCTLYGKPFRTKEPQIDQGKEKKKKKQPEAMTVFLCVPVAPGRSRLIWAFPRNVDAWLDNIIPRWLYHIVTNIVLDSDSYLLHIEERNFATVGLDNWHKACYVPTSSDNMVITFRNWFRKYCKHQIGWATPMANQLPPTPTKDQVLERYRSHVMQCTSCSAALKKMKALEVALQVASVAIVGFLAVAKGSLAPSVVRRAAAVSTAVLCFAASRWLASFIEKSFYFQDYVHAYNTPRIPPWRRQWISPTDARRRRLSMPVSAVAAEAPLPRAVDEKETPAAGEERFDWLDQWYPVAPVRDLDKRKPHGKMVMGISVVVWFDGGGGEWRVVDDACPHRLAPLSEGRVDGKGCLQCAYHGWCFDGHGSCQFIPQAPALGPPGHKNSKACVASYPSVVQNNILWFYPRSEPEYKEILQRKRPPYIRELDDPSSVINSGVRDLLYGYELLVENFMDPAHVPYAHRGQFPHEGGLPIKMNIEELNIAGFHSNPEENWGYFKFIAPVTLIGSPFRAKPVVDQDNNNTNNKKQPEVTTVFFCIPVSPGRCRVIWANGYNLDGWFDKMIPRWWLHIKTNQVLDSDSSVLHIEERNYAAFGLDNWHKACYVPTSSDNLIIAFRNWFKKYCNNQVGWLTPMVNQLPPASTRVEVYERYWSHVMQCTSCSAALKWMRALEVALQVASVAVVGFLAAGKGTVVTSGVQRAAVVAAAVLCFAASRWLAGFIEKTFYFEDYVLADK</sequence>
<dbReference type="Gene3D" id="2.102.10.10">
    <property type="entry name" value="Rieske [2Fe-2S] iron-sulphur domain"/>
    <property type="match status" value="3"/>
</dbReference>
<keyword evidence="3" id="KW-0150">Chloroplast</keyword>
<dbReference type="InterPro" id="IPR036922">
    <property type="entry name" value="Rieske_2Fe-2S_sf"/>
</dbReference>
<dbReference type="GO" id="GO:0010277">
    <property type="term" value="F:chlorophyllide a oxygenase activity"/>
    <property type="evidence" value="ECO:0007669"/>
    <property type="project" value="InterPro"/>
</dbReference>
<reference evidence="17" key="1">
    <citation type="submission" date="2013-06" db="EMBL/GenBank/DDBJ databases">
        <authorList>
            <person name="Zhao Q."/>
        </authorList>
    </citation>
    <scope>NUCLEOTIDE SEQUENCE</scope>
    <source>
        <strain evidence="17">cv. W1943</strain>
    </source>
</reference>
<keyword evidence="12" id="KW-0411">Iron-sulfur</keyword>
<dbReference type="eggNOG" id="ENOG502QR6Q">
    <property type="taxonomic scope" value="Eukaryota"/>
</dbReference>
<keyword evidence="8" id="KW-0809">Transit peptide</keyword>
<evidence type="ECO:0000256" key="8">
    <source>
        <dbReference type="ARBA" id="ARBA00022946"/>
    </source>
</evidence>
<evidence type="ECO:0000256" key="5">
    <source>
        <dbReference type="ARBA" id="ARBA00022692"/>
    </source>
</evidence>
<feature type="domain" description="Rieske" evidence="15">
    <location>
        <begin position="682"/>
        <end position="755"/>
    </location>
</feature>
<dbReference type="GO" id="GO:0046872">
    <property type="term" value="F:metal ion binding"/>
    <property type="evidence" value="ECO:0007669"/>
    <property type="project" value="UniProtKB-KW"/>
</dbReference>
<keyword evidence="5" id="KW-0812">Transmembrane</keyword>
<dbReference type="PROSITE" id="PS51296">
    <property type="entry name" value="RIESKE"/>
    <property type="match status" value="3"/>
</dbReference>
<keyword evidence="7" id="KW-0479">Metal-binding</keyword>
<evidence type="ECO:0000256" key="10">
    <source>
        <dbReference type="ARBA" id="ARBA00023002"/>
    </source>
</evidence>
<evidence type="ECO:0000256" key="14">
    <source>
        <dbReference type="SAM" id="MobiDB-lite"/>
    </source>
</evidence>
<keyword evidence="17" id="KW-1185">Reference proteome</keyword>
<accession>A0A0E0P2T0</accession>
<protein>
    <recommendedName>
        <fullName evidence="15">Rieske domain-containing protein</fullName>
    </recommendedName>
</protein>
<name>A0A0E0P2T0_ORYRU</name>
<proteinExistence type="predicted"/>
<dbReference type="SUPFAM" id="SSF50022">
    <property type="entry name" value="ISP domain"/>
    <property type="match status" value="3"/>
</dbReference>
<dbReference type="GO" id="GO:0009507">
    <property type="term" value="C:chloroplast"/>
    <property type="evidence" value="ECO:0007669"/>
    <property type="project" value="UniProtKB-SubCell"/>
</dbReference>
<dbReference type="Pfam" id="PF00355">
    <property type="entry name" value="Rieske"/>
    <property type="match status" value="3"/>
</dbReference>
<dbReference type="Pfam" id="PF08417">
    <property type="entry name" value="PaO"/>
    <property type="match status" value="3"/>
</dbReference>
<evidence type="ECO:0000256" key="2">
    <source>
        <dbReference type="ARBA" id="ARBA00004370"/>
    </source>
</evidence>
<evidence type="ECO:0000256" key="11">
    <source>
        <dbReference type="ARBA" id="ARBA00023004"/>
    </source>
</evidence>
<keyword evidence="13" id="KW-0472">Membrane</keyword>
<keyword evidence="4" id="KW-0934">Plastid</keyword>